<dbReference type="InterPro" id="IPR019606">
    <property type="entry name" value="GerMN"/>
</dbReference>
<gene>
    <name evidence="2" type="ORF">KHM83_10220</name>
</gene>
<comment type="caution">
    <text evidence="2">The sequence shown here is derived from an EMBL/GenBank/DDBJ whole genome shotgun (WGS) entry which is preliminary data.</text>
</comment>
<name>A0ABS5PR43_9FIRM</name>
<accession>A0ABS5PR43</accession>
<dbReference type="EMBL" id="JAHBCL010000016">
    <property type="protein sequence ID" value="MBS7527056.1"/>
    <property type="molecule type" value="Genomic_DNA"/>
</dbReference>
<dbReference type="RefSeq" id="WP_213236919.1">
    <property type="nucleotide sequence ID" value="NZ_JAHBCL010000016.1"/>
</dbReference>
<evidence type="ECO:0000313" key="2">
    <source>
        <dbReference type="EMBL" id="MBS7527056.1"/>
    </source>
</evidence>
<evidence type="ECO:0000259" key="1">
    <source>
        <dbReference type="SMART" id="SM00909"/>
    </source>
</evidence>
<dbReference type="SMART" id="SM00909">
    <property type="entry name" value="Germane"/>
    <property type="match status" value="2"/>
</dbReference>
<protein>
    <submittedName>
        <fullName evidence="2">GerMN domain-containing protein</fullName>
    </submittedName>
</protein>
<feature type="domain" description="GerMN" evidence="1">
    <location>
        <begin position="200"/>
        <end position="285"/>
    </location>
</feature>
<feature type="domain" description="GerMN" evidence="1">
    <location>
        <begin position="330"/>
        <end position="429"/>
    </location>
</feature>
<dbReference type="Proteomes" id="UP000746471">
    <property type="component" value="Unassembled WGS sequence"/>
</dbReference>
<keyword evidence="3" id="KW-1185">Reference proteome</keyword>
<proteinExistence type="predicted"/>
<reference evidence="2 3" key="1">
    <citation type="submission" date="2021-05" db="EMBL/GenBank/DDBJ databases">
        <title>Fusibacter ferrireducens sp. nov., an anaerobic, sulfur- and Fe-reducing bacterium isolated from the mangrove sediment.</title>
        <authorList>
            <person name="Qiu D."/>
        </authorList>
    </citation>
    <scope>NUCLEOTIDE SEQUENCE [LARGE SCALE GENOMIC DNA]</scope>
    <source>
        <strain evidence="2 3">DSM 12116</strain>
    </source>
</reference>
<dbReference type="Pfam" id="PF10646">
    <property type="entry name" value="Germane"/>
    <property type="match status" value="2"/>
</dbReference>
<organism evidence="2 3">
    <name type="scientific">Fusibacter paucivorans</name>
    <dbReference type="NCBI Taxonomy" id="76009"/>
    <lineage>
        <taxon>Bacteria</taxon>
        <taxon>Bacillati</taxon>
        <taxon>Bacillota</taxon>
        <taxon>Clostridia</taxon>
        <taxon>Eubacteriales</taxon>
        <taxon>Eubacteriales Family XII. Incertae Sedis</taxon>
        <taxon>Fusibacter</taxon>
    </lineage>
</organism>
<sequence>MLKFFTNLIFIIMLFFFLSGMPMNMEILDINPFQPVIETPTITEKPVQFTLEDSIEIDPVNPQRMTLAILASDIAQPTDSFLNTLQVTINSPLKSPAVLKLSELNYTISATDDPLITSIVINLSEISNALSPGYYQIDASNSETVKAMANFSVLNFDKTYLTTSDTEQNGRLSMTLYCPTDDYKHLVPISTRVAYPENRSRTLFKALHAGPTETLGLLPGPTIPYASRIYISNGVASVYIYSPEQVGYEDRFEQVTESIVNSMTSLSFISSVKFYIDNKDDEAFGNVDLKAHYEPTKANMAYLNYSLNSDYSMMMPISIDAFESADDSTYERMLRILKGALALRDQEAIDGLSPSIPAQVSLLGTDLNENGTITLDFSDNFESCLDTLSDEIASNAAQRMIDSIVYSYCSYENIDSVQIIVNHEIIDDFYGVDISKPFTQPLYINMDPSIS</sequence>
<evidence type="ECO:0000313" key="3">
    <source>
        <dbReference type="Proteomes" id="UP000746471"/>
    </source>
</evidence>